<sequence length="243" mass="27919">MLSPSLETALDHVLPTHVKPVWVTPPLDTTWVTYLAESAWCKARTLPDDYSDDLVAEDVEAFIEDTLSYVLIVADLIAHGAGKVLMEMFGPVIARHDLPEPPPKVYFDVPGDHQAAAWHDPKDDTLHFGPHLDRTVVLHELAHWLSKGDRHGYGFRSAYVALVHLLIGVTAAEELDACLEAVPERLRERVFWDEESVHDEIDRIHREAEEDEWTDYYDDDEDDRTEEEKRDDWAEGYLRARDR</sequence>
<proteinExistence type="predicted"/>
<dbReference type="RefSeq" id="WP_369044972.1">
    <property type="nucleotide sequence ID" value="NZ_CP163302.1"/>
</dbReference>
<dbReference type="EMBL" id="CP163302">
    <property type="protein sequence ID" value="XDP44190.1"/>
    <property type="molecule type" value="Genomic_DNA"/>
</dbReference>
<reference evidence="1" key="1">
    <citation type="submission" date="2024-07" db="EMBL/GenBank/DDBJ databases">
        <authorList>
            <person name="fu j."/>
        </authorList>
    </citation>
    <scope>NUCLEOTIDE SEQUENCE</scope>
    <source>
        <strain evidence="1">P10A9</strain>
    </source>
</reference>
<dbReference type="KEGG" id="spue:AB5L97_12970"/>
<name>A0AB39L049_9MICC</name>
<evidence type="ECO:0000313" key="1">
    <source>
        <dbReference type="EMBL" id="XDP44190.1"/>
    </source>
</evidence>
<gene>
    <name evidence="1" type="ORF">AB5L97_12970</name>
</gene>
<accession>A0AB39L049</accession>
<dbReference type="AlphaFoldDB" id="A0AB39L049"/>
<organism evidence="1">
    <name type="scientific">Sinomonas puerhi</name>
    <dbReference type="NCBI Taxonomy" id="3238584"/>
    <lineage>
        <taxon>Bacteria</taxon>
        <taxon>Bacillati</taxon>
        <taxon>Actinomycetota</taxon>
        <taxon>Actinomycetes</taxon>
        <taxon>Micrococcales</taxon>
        <taxon>Micrococcaceae</taxon>
        <taxon>Sinomonas</taxon>
    </lineage>
</organism>
<protein>
    <submittedName>
        <fullName evidence="1">Uncharacterized protein</fullName>
    </submittedName>
</protein>